<evidence type="ECO:0000313" key="2">
    <source>
        <dbReference type="Proteomes" id="UP000199766"/>
    </source>
</evidence>
<evidence type="ECO:0000313" key="1">
    <source>
        <dbReference type="EMBL" id="SER06748.1"/>
    </source>
</evidence>
<name>A0A1H9L608_9BURK</name>
<dbReference type="AlphaFoldDB" id="A0A1H9L608"/>
<dbReference type="InterPro" id="IPR049708">
    <property type="entry name" value="PP0621-like"/>
</dbReference>
<evidence type="ECO:0008006" key="3">
    <source>
        <dbReference type="Google" id="ProtNLM"/>
    </source>
</evidence>
<accession>A0A1H9L608</accession>
<keyword evidence="2" id="KW-1185">Reference proteome</keyword>
<protein>
    <recommendedName>
        <fullName evidence="3">MYND finger</fullName>
    </recommendedName>
</protein>
<proteinExistence type="predicted"/>
<dbReference type="NCBIfam" id="NF041023">
    <property type="entry name" value="PP0621_fam"/>
    <property type="match status" value="1"/>
</dbReference>
<gene>
    <name evidence="1" type="ORF">SAMN02982919_01668</name>
</gene>
<sequence length="76" mass="8548">MKYLVLLIVLVLGYGWWRSGRRAQMRTKAPDPVPNPAPQEIVTCAHCGLHLPRSEALAQGTRYYCSPEHQQSDVVS</sequence>
<dbReference type="EMBL" id="FOGD01000004">
    <property type="protein sequence ID" value="SER06748.1"/>
    <property type="molecule type" value="Genomic_DNA"/>
</dbReference>
<dbReference type="Proteomes" id="UP000199766">
    <property type="component" value="Unassembled WGS sequence"/>
</dbReference>
<dbReference type="STRING" id="180197.SAMN02982919_01668"/>
<dbReference type="RefSeq" id="WP_091455780.1">
    <property type="nucleotide sequence ID" value="NZ_FOGD01000004.1"/>
</dbReference>
<dbReference type="OrthoDB" id="9814432at2"/>
<reference evidence="1 2" key="1">
    <citation type="submission" date="2016-10" db="EMBL/GenBank/DDBJ databases">
        <authorList>
            <person name="de Groot N.N."/>
        </authorList>
    </citation>
    <scope>NUCLEOTIDE SEQUENCE [LARGE SCALE GENOMIC DNA]</scope>
    <source>
        <strain evidence="1 2">ATCC 35958</strain>
    </source>
</reference>
<organism evidence="1 2">
    <name type="scientific">Giesbergeria anulus</name>
    <dbReference type="NCBI Taxonomy" id="180197"/>
    <lineage>
        <taxon>Bacteria</taxon>
        <taxon>Pseudomonadati</taxon>
        <taxon>Pseudomonadota</taxon>
        <taxon>Betaproteobacteria</taxon>
        <taxon>Burkholderiales</taxon>
        <taxon>Comamonadaceae</taxon>
        <taxon>Giesbergeria</taxon>
    </lineage>
</organism>